<proteinExistence type="predicted"/>
<dbReference type="PANTHER" id="PTHR12489:SF16">
    <property type="entry name" value="LHFPL TETRASPAN SUBFAMILY MEMBER 6 PROTEIN-RELATED"/>
    <property type="match status" value="1"/>
</dbReference>
<dbReference type="Pfam" id="PF10242">
    <property type="entry name" value="L_HMGIC_fpl"/>
    <property type="match status" value="1"/>
</dbReference>
<feature type="transmembrane region" description="Helical" evidence="5">
    <location>
        <begin position="90"/>
        <end position="123"/>
    </location>
</feature>
<dbReference type="GO" id="GO:0016020">
    <property type="term" value="C:membrane"/>
    <property type="evidence" value="ECO:0007669"/>
    <property type="project" value="UniProtKB-SubCell"/>
</dbReference>
<feature type="chain" id="PRO_5043132488" evidence="6">
    <location>
        <begin position="22"/>
        <end position="335"/>
    </location>
</feature>
<dbReference type="Proteomes" id="UP000282613">
    <property type="component" value="Unassembled WGS sequence"/>
</dbReference>
<dbReference type="InterPro" id="IPR019372">
    <property type="entry name" value="LHFPL"/>
</dbReference>
<evidence type="ECO:0000256" key="2">
    <source>
        <dbReference type="ARBA" id="ARBA00022692"/>
    </source>
</evidence>
<feature type="signal peptide" evidence="6">
    <location>
        <begin position="1"/>
        <end position="21"/>
    </location>
</feature>
<name>A0A0R3VV55_TAEAS</name>
<protein>
    <submittedName>
        <fullName evidence="9">LHFPL tetraspan subfamily member 4b</fullName>
    </submittedName>
</protein>
<evidence type="ECO:0000256" key="5">
    <source>
        <dbReference type="SAM" id="Phobius"/>
    </source>
</evidence>
<evidence type="ECO:0000256" key="1">
    <source>
        <dbReference type="ARBA" id="ARBA00004141"/>
    </source>
</evidence>
<evidence type="ECO:0000313" key="8">
    <source>
        <dbReference type="Proteomes" id="UP000282613"/>
    </source>
</evidence>
<evidence type="ECO:0000313" key="9">
    <source>
        <dbReference type="WBParaSite" id="TASK_0000125001-mRNA-1"/>
    </source>
</evidence>
<dbReference type="EMBL" id="UYRS01000286">
    <property type="protein sequence ID" value="VDK22746.1"/>
    <property type="molecule type" value="Genomic_DNA"/>
</dbReference>
<dbReference type="AlphaFoldDB" id="A0A0R3VV55"/>
<evidence type="ECO:0000256" key="4">
    <source>
        <dbReference type="ARBA" id="ARBA00023136"/>
    </source>
</evidence>
<evidence type="ECO:0000256" key="6">
    <source>
        <dbReference type="SAM" id="SignalP"/>
    </source>
</evidence>
<dbReference type="WBParaSite" id="TASK_0000125001-mRNA-1">
    <property type="protein sequence ID" value="TASK_0000125001-mRNA-1"/>
    <property type="gene ID" value="TASK_0000125001"/>
</dbReference>
<feature type="transmembrane region" description="Helical" evidence="5">
    <location>
        <begin position="181"/>
        <end position="203"/>
    </location>
</feature>
<reference evidence="7 8" key="2">
    <citation type="submission" date="2018-11" db="EMBL/GenBank/DDBJ databases">
        <authorList>
            <consortium name="Pathogen Informatics"/>
        </authorList>
    </citation>
    <scope>NUCLEOTIDE SEQUENCE [LARGE SCALE GENOMIC DNA]</scope>
</reference>
<keyword evidence="3 5" id="KW-1133">Transmembrane helix</keyword>
<dbReference type="OrthoDB" id="5873721at2759"/>
<feature type="transmembrane region" description="Helical" evidence="5">
    <location>
        <begin position="135"/>
        <end position="153"/>
    </location>
</feature>
<comment type="subcellular location">
    <subcellularLocation>
        <location evidence="1">Membrane</location>
        <topology evidence="1">Multi-pass membrane protein</topology>
    </subcellularLocation>
</comment>
<dbReference type="STRING" id="60517.A0A0R3VV55"/>
<keyword evidence="2 5" id="KW-0812">Transmembrane</keyword>
<sequence length="335" mass="36564">MTPQWRVICLLLIWSLLTILAAGICCASCLLPFWIAGSVDFLASGGRIISSVSHLGLFRRCGYPTYESSGDVVWMQGCGYYPTMESVPHWIWRMALVLLIIAACLLALLAFFVICATVSTSLLRRSLKRLRACSYVYLVAGTLCLVACIAYPFGWSNNSEISQICGPESGTYELGRCEVGWAYVLTIACGVISVVLSGMPNILQSLLRRNTLPPPLPPNDAKYALLPPSYSHPHLPPPWNTMANSVFLGGSGGGGNCYARRRPHSLVIPSDPSTLMDLTRRLSCSVFCPIPEQLQAALAPTKPSVSCNCSRLRRANSAHRPPMNGDFEVYAMQQV</sequence>
<keyword evidence="4 5" id="KW-0472">Membrane</keyword>
<accession>A0A0R3VV55</accession>
<keyword evidence="8" id="KW-1185">Reference proteome</keyword>
<organism evidence="9">
    <name type="scientific">Taenia asiatica</name>
    <name type="common">Asian tapeworm</name>
    <dbReference type="NCBI Taxonomy" id="60517"/>
    <lineage>
        <taxon>Eukaryota</taxon>
        <taxon>Metazoa</taxon>
        <taxon>Spiralia</taxon>
        <taxon>Lophotrochozoa</taxon>
        <taxon>Platyhelminthes</taxon>
        <taxon>Cestoda</taxon>
        <taxon>Eucestoda</taxon>
        <taxon>Cyclophyllidea</taxon>
        <taxon>Taeniidae</taxon>
        <taxon>Taenia</taxon>
    </lineage>
</organism>
<evidence type="ECO:0000256" key="3">
    <source>
        <dbReference type="ARBA" id="ARBA00022989"/>
    </source>
</evidence>
<dbReference type="PANTHER" id="PTHR12489">
    <property type="entry name" value="LIPOMA HMGIC FUSION PARTNER-LIKE PROTEIN"/>
    <property type="match status" value="1"/>
</dbReference>
<gene>
    <name evidence="7" type="ORF">TASK_LOCUS1251</name>
</gene>
<reference evidence="9" key="1">
    <citation type="submission" date="2017-02" db="UniProtKB">
        <authorList>
            <consortium name="WormBaseParasite"/>
        </authorList>
    </citation>
    <scope>IDENTIFICATION</scope>
</reference>
<keyword evidence="6" id="KW-0732">Signal</keyword>
<evidence type="ECO:0000313" key="7">
    <source>
        <dbReference type="EMBL" id="VDK22746.1"/>
    </source>
</evidence>
<dbReference type="Gene3D" id="1.20.140.150">
    <property type="match status" value="1"/>
</dbReference>